<dbReference type="SUPFAM" id="SSF47473">
    <property type="entry name" value="EF-hand"/>
    <property type="match status" value="1"/>
</dbReference>
<evidence type="ECO:0000313" key="4">
    <source>
        <dbReference type="EMBL" id="PIC18217.1"/>
    </source>
</evidence>
<protein>
    <recommendedName>
        <fullName evidence="3">EF-hand domain-containing protein</fullName>
    </recommendedName>
</protein>
<feature type="domain" description="EF-hand" evidence="3">
    <location>
        <begin position="123"/>
        <end position="158"/>
    </location>
</feature>
<dbReference type="AlphaFoldDB" id="A0A2G5ST61"/>
<dbReference type="GO" id="GO:0005509">
    <property type="term" value="F:calcium ion binding"/>
    <property type="evidence" value="ECO:0007669"/>
    <property type="project" value="InterPro"/>
</dbReference>
<comment type="caution">
    <text evidence="4">The sequence shown here is derived from an EMBL/GenBank/DDBJ whole genome shotgun (WGS) entry which is preliminary data.</text>
</comment>
<reference evidence="5" key="1">
    <citation type="submission" date="2017-10" db="EMBL/GenBank/DDBJ databases">
        <title>Rapid genome shrinkage in a self-fertile nematode reveals novel sperm competition proteins.</title>
        <authorList>
            <person name="Yin D."/>
            <person name="Schwarz E.M."/>
            <person name="Thomas C.G."/>
            <person name="Felde R.L."/>
            <person name="Korf I.F."/>
            <person name="Cutter A.D."/>
            <person name="Schartner C.M."/>
            <person name="Ralston E.J."/>
            <person name="Meyer B.J."/>
            <person name="Haag E.S."/>
        </authorList>
    </citation>
    <scope>NUCLEOTIDE SEQUENCE [LARGE SCALE GENOMIC DNA]</scope>
    <source>
        <strain evidence="5">JU1422</strain>
    </source>
</reference>
<dbReference type="PROSITE" id="PS50222">
    <property type="entry name" value="EF_HAND_2"/>
    <property type="match status" value="4"/>
</dbReference>
<dbReference type="InterPro" id="IPR050145">
    <property type="entry name" value="Centrin_CML-like"/>
</dbReference>
<dbReference type="CDD" id="cd00051">
    <property type="entry name" value="EFh"/>
    <property type="match status" value="1"/>
</dbReference>
<dbReference type="InterPro" id="IPR000261">
    <property type="entry name" value="EH_dom"/>
</dbReference>
<dbReference type="EMBL" id="PDUG01000006">
    <property type="protein sequence ID" value="PIC18217.1"/>
    <property type="molecule type" value="Genomic_DNA"/>
</dbReference>
<dbReference type="STRING" id="1611254.A0A2G5ST61"/>
<keyword evidence="2" id="KW-0106">Calcium</keyword>
<gene>
    <name evidence="4" type="primary">Cni-F43C9.2</name>
    <name evidence="4" type="synonym">Cnig_chr_X.g24188</name>
    <name evidence="4" type="ORF">B9Z55_024188</name>
</gene>
<feature type="domain" description="EF-hand" evidence="3">
    <location>
        <begin position="87"/>
        <end position="122"/>
    </location>
</feature>
<feature type="domain" description="EF-hand" evidence="3">
    <location>
        <begin position="196"/>
        <end position="227"/>
    </location>
</feature>
<feature type="domain" description="EF-hand" evidence="3">
    <location>
        <begin position="160"/>
        <end position="195"/>
    </location>
</feature>
<evidence type="ECO:0000256" key="1">
    <source>
        <dbReference type="ARBA" id="ARBA00022737"/>
    </source>
</evidence>
<keyword evidence="1" id="KW-0677">Repeat</keyword>
<proteinExistence type="predicted"/>
<dbReference type="InterPro" id="IPR011992">
    <property type="entry name" value="EF-hand-dom_pair"/>
</dbReference>
<evidence type="ECO:0000256" key="2">
    <source>
        <dbReference type="ARBA" id="ARBA00022837"/>
    </source>
</evidence>
<dbReference type="OrthoDB" id="343296at2759"/>
<accession>A0A2G5ST61</accession>
<dbReference type="PROSITE" id="PS00018">
    <property type="entry name" value="EF_HAND_1"/>
    <property type="match status" value="4"/>
</dbReference>
<sequence>MTAIASPVNHDIICQRYVLDDLLEERAIFESRNSTIHVGADLVQPEISLNLLMTPKEEMSRKHGQKKEDEFIHSCTTMCFYCTPRAKILAELSETFDLLDVDKDGRLSRNEIAALLRTINVEPTRVELDFIFGEMDTDKTGKISKEEFVNYMKSPPIHRTTLRELEVQFRKFDSDGDGAITEDEMAEILRSTADLVDREAIRDMFKATDLNGDGKITFFEFVRMMQE</sequence>
<evidence type="ECO:0000259" key="3">
    <source>
        <dbReference type="PROSITE" id="PS50222"/>
    </source>
</evidence>
<evidence type="ECO:0000313" key="5">
    <source>
        <dbReference type="Proteomes" id="UP000230233"/>
    </source>
</evidence>
<name>A0A2G5ST61_9PELO</name>
<dbReference type="InterPro" id="IPR018247">
    <property type="entry name" value="EF_Hand_1_Ca_BS"/>
</dbReference>
<dbReference type="Proteomes" id="UP000230233">
    <property type="component" value="Chromosome X"/>
</dbReference>
<dbReference type="Gene3D" id="1.10.238.10">
    <property type="entry name" value="EF-hand"/>
    <property type="match status" value="2"/>
</dbReference>
<dbReference type="CDD" id="cd00052">
    <property type="entry name" value="EH"/>
    <property type="match status" value="1"/>
</dbReference>
<dbReference type="Pfam" id="PF13499">
    <property type="entry name" value="EF-hand_7"/>
    <property type="match status" value="2"/>
</dbReference>
<organism evidence="4 5">
    <name type="scientific">Caenorhabditis nigoni</name>
    <dbReference type="NCBI Taxonomy" id="1611254"/>
    <lineage>
        <taxon>Eukaryota</taxon>
        <taxon>Metazoa</taxon>
        <taxon>Ecdysozoa</taxon>
        <taxon>Nematoda</taxon>
        <taxon>Chromadorea</taxon>
        <taxon>Rhabditida</taxon>
        <taxon>Rhabditina</taxon>
        <taxon>Rhabditomorpha</taxon>
        <taxon>Rhabditoidea</taxon>
        <taxon>Rhabditidae</taxon>
        <taxon>Peloderinae</taxon>
        <taxon>Caenorhabditis</taxon>
    </lineage>
</organism>
<dbReference type="SMART" id="SM00054">
    <property type="entry name" value="EFh"/>
    <property type="match status" value="4"/>
</dbReference>
<dbReference type="InterPro" id="IPR002048">
    <property type="entry name" value="EF_hand_dom"/>
</dbReference>
<keyword evidence="5" id="KW-1185">Reference proteome</keyword>
<dbReference type="FunFam" id="1.10.238.10:FF:000003">
    <property type="entry name" value="Calmodulin A"/>
    <property type="match status" value="1"/>
</dbReference>
<dbReference type="PANTHER" id="PTHR23050">
    <property type="entry name" value="CALCIUM BINDING PROTEIN"/>
    <property type="match status" value="1"/>
</dbReference>